<name>H1XUM5_CALAY</name>
<feature type="active site" evidence="14">
    <location>
        <position position="164"/>
    </location>
</feature>
<dbReference type="KEGG" id="caby:Cabys_67"/>
<dbReference type="InParanoid" id="H1XUM5"/>
<dbReference type="SUPFAM" id="SSF75138">
    <property type="entry name" value="HprK N-terminal domain-like"/>
    <property type="match status" value="1"/>
</dbReference>
<dbReference type="GO" id="GO:0000155">
    <property type="term" value="F:phosphorelay sensor kinase activity"/>
    <property type="evidence" value="ECO:0007669"/>
    <property type="project" value="InterPro"/>
</dbReference>
<evidence type="ECO:0000259" key="15">
    <source>
        <dbReference type="Pfam" id="PF02603"/>
    </source>
</evidence>
<dbReference type="PANTHER" id="PTHR30305:SF1">
    <property type="entry name" value="HPR KINASE_PHOSPHORYLASE"/>
    <property type="match status" value="1"/>
</dbReference>
<dbReference type="AlphaFoldDB" id="H1XUM5"/>
<dbReference type="PaxDb" id="880073-Calab_0887"/>
<feature type="binding site" evidence="14">
    <location>
        <position position="207"/>
    </location>
    <ligand>
        <name>Mg(2+)</name>
        <dbReference type="ChEBI" id="CHEBI:18420"/>
    </ligand>
</feature>
<dbReference type="InterPro" id="IPR011126">
    <property type="entry name" value="Hpr_kin/Pase_Hpr_N"/>
</dbReference>
<protein>
    <recommendedName>
        <fullName evidence="14">HPr kinase/phosphorylase</fullName>
        <shortName evidence="14">HPrK/P</shortName>
        <ecNumber evidence="14">2.7.11.-</ecNumber>
        <ecNumber evidence="14">2.7.4.-</ecNumber>
    </recommendedName>
    <alternativeName>
        <fullName evidence="14">HPr(Ser) kinase/phosphorylase</fullName>
    </alternativeName>
</protein>
<comment type="catalytic activity">
    <reaction evidence="13 14">
        <text>[HPr protein]-O-phospho-L-serine + phosphate + H(+) = [HPr protein]-L-serine + diphosphate</text>
        <dbReference type="Rhea" id="RHEA:46604"/>
        <dbReference type="Rhea" id="RHEA-COMP:11602"/>
        <dbReference type="Rhea" id="RHEA-COMP:11603"/>
        <dbReference type="ChEBI" id="CHEBI:15378"/>
        <dbReference type="ChEBI" id="CHEBI:29999"/>
        <dbReference type="ChEBI" id="CHEBI:33019"/>
        <dbReference type="ChEBI" id="CHEBI:43474"/>
        <dbReference type="ChEBI" id="CHEBI:83421"/>
    </reaction>
</comment>
<comment type="miscellaneous">
    <text evidence="14">Both phosphorylation and phosphorolysis are carried out by the same active site and suggest a common mechanism for both reactions.</text>
</comment>
<evidence type="ECO:0000313" key="17">
    <source>
        <dbReference type="EMBL" id="APF16818.1"/>
    </source>
</evidence>
<dbReference type="InterPro" id="IPR011104">
    <property type="entry name" value="Hpr_kin/Pase_C"/>
</dbReference>
<dbReference type="InterPro" id="IPR003755">
    <property type="entry name" value="HPr(Ser)_kin/Pase"/>
</dbReference>
<keyword evidence="7 14" id="KW-0479">Metal-binding</keyword>
<comment type="similarity">
    <text evidence="3 14">Belongs to the HPrK/P family.</text>
</comment>
<dbReference type="GO" id="GO:0000287">
    <property type="term" value="F:magnesium ion binding"/>
    <property type="evidence" value="ECO:0007669"/>
    <property type="project" value="UniProtKB-UniRule"/>
</dbReference>
<feature type="active site" evidence="14">
    <location>
        <position position="143"/>
    </location>
</feature>
<keyword evidence="10 14" id="KW-0067">ATP-binding</keyword>
<organism evidence="18 19">
    <name type="scientific">Caldithrix abyssi DSM 13497</name>
    <dbReference type="NCBI Taxonomy" id="880073"/>
    <lineage>
        <taxon>Bacteria</taxon>
        <taxon>Pseudomonadati</taxon>
        <taxon>Calditrichota</taxon>
        <taxon>Calditrichia</taxon>
        <taxon>Calditrichales</taxon>
        <taxon>Calditrichaceae</taxon>
        <taxon>Caldithrix</taxon>
    </lineage>
</organism>
<evidence type="ECO:0000256" key="6">
    <source>
        <dbReference type="ARBA" id="ARBA00022679"/>
    </source>
</evidence>
<comment type="catalytic activity">
    <reaction evidence="1 14">
        <text>[HPr protein]-L-serine + ATP = [HPr protein]-O-phospho-L-serine + ADP + H(+)</text>
        <dbReference type="Rhea" id="RHEA:46600"/>
        <dbReference type="Rhea" id="RHEA-COMP:11602"/>
        <dbReference type="Rhea" id="RHEA-COMP:11603"/>
        <dbReference type="ChEBI" id="CHEBI:15378"/>
        <dbReference type="ChEBI" id="CHEBI:29999"/>
        <dbReference type="ChEBI" id="CHEBI:30616"/>
        <dbReference type="ChEBI" id="CHEBI:83421"/>
        <dbReference type="ChEBI" id="CHEBI:456216"/>
    </reaction>
</comment>
<comment type="subunit">
    <text evidence="4 14">Homohexamer.</text>
</comment>
<evidence type="ECO:0000256" key="14">
    <source>
        <dbReference type="HAMAP-Rule" id="MF_01249"/>
    </source>
</evidence>
<evidence type="ECO:0000259" key="16">
    <source>
        <dbReference type="Pfam" id="PF07475"/>
    </source>
</evidence>
<dbReference type="EC" id="2.7.4.-" evidence="14"/>
<dbReference type="InterPro" id="IPR028979">
    <property type="entry name" value="Ser_kin/Pase_Hpr-like_N_sf"/>
</dbReference>
<comment type="domain">
    <text evidence="14">The Walker A ATP-binding motif also binds Pi and PPi.</text>
</comment>
<dbReference type="STRING" id="880073.Cabys_67"/>
<dbReference type="Gene3D" id="3.40.50.300">
    <property type="entry name" value="P-loop containing nucleotide triphosphate hydrolases"/>
    <property type="match status" value="1"/>
</dbReference>
<evidence type="ECO:0000256" key="7">
    <source>
        <dbReference type="ARBA" id="ARBA00022723"/>
    </source>
</evidence>
<feature type="active site" evidence="14">
    <location>
        <position position="248"/>
    </location>
</feature>
<dbReference type="NCBIfam" id="TIGR00679">
    <property type="entry name" value="hpr-ser"/>
    <property type="match status" value="1"/>
</dbReference>
<dbReference type="HAMAP" id="MF_01249">
    <property type="entry name" value="HPr_kinase"/>
    <property type="match status" value="1"/>
</dbReference>
<dbReference type="FunFam" id="3.40.50.300:FF:000174">
    <property type="entry name" value="HPr kinase/phosphorylase"/>
    <property type="match status" value="1"/>
</dbReference>
<dbReference type="EMBL" id="CP018099">
    <property type="protein sequence ID" value="APF16818.1"/>
    <property type="molecule type" value="Genomic_DNA"/>
</dbReference>
<reference evidence="18 19" key="1">
    <citation type="submission" date="2011-09" db="EMBL/GenBank/DDBJ databases">
        <title>The permanent draft genome of Caldithrix abyssi DSM 13497.</title>
        <authorList>
            <consortium name="US DOE Joint Genome Institute (JGI-PGF)"/>
            <person name="Lucas S."/>
            <person name="Han J."/>
            <person name="Lapidus A."/>
            <person name="Bruce D."/>
            <person name="Goodwin L."/>
            <person name="Pitluck S."/>
            <person name="Peters L."/>
            <person name="Kyrpides N."/>
            <person name="Mavromatis K."/>
            <person name="Ivanova N."/>
            <person name="Mikhailova N."/>
            <person name="Chertkov O."/>
            <person name="Detter J.C."/>
            <person name="Tapia R."/>
            <person name="Han C."/>
            <person name="Land M."/>
            <person name="Hauser L."/>
            <person name="Markowitz V."/>
            <person name="Cheng J.-F."/>
            <person name="Hugenholtz P."/>
            <person name="Woyke T."/>
            <person name="Wu D."/>
            <person name="Spring S."/>
            <person name="Brambilla E."/>
            <person name="Klenk H.-P."/>
            <person name="Eisen J.A."/>
        </authorList>
    </citation>
    <scope>NUCLEOTIDE SEQUENCE [LARGE SCALE GENOMIC DNA]</scope>
    <source>
        <strain evidence="18 19">DSM 13497</strain>
    </source>
</reference>
<dbReference type="GO" id="GO:0006109">
    <property type="term" value="P:regulation of carbohydrate metabolic process"/>
    <property type="evidence" value="ECO:0007669"/>
    <property type="project" value="UniProtKB-UniRule"/>
</dbReference>
<evidence type="ECO:0000256" key="4">
    <source>
        <dbReference type="ARBA" id="ARBA00011643"/>
    </source>
</evidence>
<evidence type="ECO:0000256" key="3">
    <source>
        <dbReference type="ARBA" id="ARBA00006883"/>
    </source>
</evidence>
<keyword evidence="12 14" id="KW-0511">Multifunctional enzyme</keyword>
<dbReference type="HOGENOM" id="CLU_052030_0_1_0"/>
<dbReference type="InterPro" id="IPR027417">
    <property type="entry name" value="P-loop_NTPase"/>
</dbReference>
<evidence type="ECO:0000256" key="11">
    <source>
        <dbReference type="ARBA" id="ARBA00022842"/>
    </source>
</evidence>
<gene>
    <name evidence="14 17" type="primary">hprK</name>
    <name evidence="17" type="ORF">Cabys_67</name>
    <name evidence="18" type="ORF">Calab_0887</name>
</gene>
<evidence type="ECO:0000313" key="20">
    <source>
        <dbReference type="Proteomes" id="UP000183868"/>
    </source>
</evidence>
<evidence type="ECO:0000256" key="8">
    <source>
        <dbReference type="ARBA" id="ARBA00022741"/>
    </source>
</evidence>
<keyword evidence="9 14" id="KW-0418">Kinase</keyword>
<comment type="cofactor">
    <cofactor evidence="2 14">
        <name>Mg(2+)</name>
        <dbReference type="ChEBI" id="CHEBI:18420"/>
    </cofactor>
</comment>
<dbReference type="eggNOG" id="COG1493">
    <property type="taxonomic scope" value="Bacteria"/>
</dbReference>
<dbReference type="Pfam" id="PF02603">
    <property type="entry name" value="Hpr_kinase_N"/>
    <property type="match status" value="1"/>
</dbReference>
<dbReference type="CDD" id="cd01918">
    <property type="entry name" value="HprK_C"/>
    <property type="match status" value="1"/>
</dbReference>
<keyword evidence="6 14" id="KW-0808">Transferase</keyword>
<evidence type="ECO:0000313" key="19">
    <source>
        <dbReference type="Proteomes" id="UP000004671"/>
    </source>
</evidence>
<dbReference type="Pfam" id="PF07475">
    <property type="entry name" value="Hpr_kinase_C"/>
    <property type="match status" value="1"/>
</dbReference>
<evidence type="ECO:0000256" key="5">
    <source>
        <dbReference type="ARBA" id="ARBA00022527"/>
    </source>
</evidence>
<feature type="region of interest" description="Important for the catalytic mechanism of both phosphorylation and dephosphorylation" evidence="14">
    <location>
        <begin position="206"/>
        <end position="215"/>
    </location>
</feature>
<feature type="domain" description="HPr(Ser) kinase/phosphorylase N-terminal" evidence="15">
    <location>
        <begin position="5"/>
        <end position="132"/>
    </location>
</feature>
<feature type="region of interest" description="Important for the catalytic mechanism of dephosphorylation" evidence="14">
    <location>
        <begin position="269"/>
        <end position="274"/>
    </location>
</feature>
<evidence type="ECO:0000256" key="10">
    <source>
        <dbReference type="ARBA" id="ARBA00022840"/>
    </source>
</evidence>
<dbReference type="RefSeq" id="WP_006927521.1">
    <property type="nucleotide sequence ID" value="NZ_CM001402.1"/>
</dbReference>
<dbReference type="Proteomes" id="UP000183868">
    <property type="component" value="Chromosome"/>
</dbReference>
<dbReference type="SUPFAM" id="SSF53795">
    <property type="entry name" value="PEP carboxykinase-like"/>
    <property type="match status" value="1"/>
</dbReference>
<keyword evidence="11 14" id="KW-0460">Magnesium</keyword>
<keyword evidence="5 14" id="KW-0723">Serine/threonine-protein kinase</keyword>
<dbReference type="Gene3D" id="3.40.1390.20">
    <property type="entry name" value="HprK N-terminal domain-like"/>
    <property type="match status" value="1"/>
</dbReference>
<dbReference type="GO" id="GO:0005524">
    <property type="term" value="F:ATP binding"/>
    <property type="evidence" value="ECO:0007669"/>
    <property type="project" value="UniProtKB-UniRule"/>
</dbReference>
<keyword evidence="8 14" id="KW-0547">Nucleotide-binding</keyword>
<feature type="domain" description="HPr kinase/phosphorylase C-terminal" evidence="16">
    <location>
        <begin position="134"/>
        <end position="303"/>
    </location>
</feature>
<evidence type="ECO:0000256" key="13">
    <source>
        <dbReference type="ARBA" id="ARBA00047657"/>
    </source>
</evidence>
<evidence type="ECO:0000256" key="1">
    <source>
        <dbReference type="ARBA" id="ARBA00001120"/>
    </source>
</evidence>
<keyword evidence="19" id="KW-1185">Reference proteome</keyword>
<dbReference type="GO" id="GO:0004712">
    <property type="term" value="F:protein serine/threonine/tyrosine kinase activity"/>
    <property type="evidence" value="ECO:0007669"/>
    <property type="project" value="UniProtKB-UniRule"/>
</dbReference>
<sequence length="328" mass="38004">MNEYITVRTLLRENQERLKLRLICSENGLNRKIITSEIHRPGLALSGFVELFTWDRIQILGNTEIKYLHSLPPRQITRSIDRFMEFEIPAIIVTNNNKIPDYLIQVATRRYISVFSTPLSTTRLVHLLSEYLEEKFAPRISMHGTLVDVYGIGILFTGRSGIGKSEVALDLVERGHRLVADDLVIITRQAEEVLIGKGREIAQHVLELRGVGLIDVRRIFGIRGVRMQKRVEVEVKLVDWEKNKEYDRTGLEDNFTNILGVEIPQVILPINPGKNITVIAETIAMNHLLKTYGYHAAREFNQRLREYMMHKDEVPIHKDRDYLKKDRE</sequence>
<feature type="binding site" evidence="14">
    <location>
        <begin position="158"/>
        <end position="165"/>
    </location>
    <ligand>
        <name>ATP</name>
        <dbReference type="ChEBI" id="CHEBI:30616"/>
    </ligand>
</feature>
<dbReference type="Proteomes" id="UP000004671">
    <property type="component" value="Chromosome"/>
</dbReference>
<evidence type="ECO:0000256" key="2">
    <source>
        <dbReference type="ARBA" id="ARBA00001946"/>
    </source>
</evidence>
<feature type="binding site" evidence="14">
    <location>
        <position position="165"/>
    </location>
    <ligand>
        <name>Mg(2+)</name>
        <dbReference type="ChEBI" id="CHEBI:18420"/>
    </ligand>
</feature>
<evidence type="ECO:0000313" key="18">
    <source>
        <dbReference type="EMBL" id="EHO40524.1"/>
    </source>
</evidence>
<evidence type="ECO:0000256" key="9">
    <source>
        <dbReference type="ARBA" id="ARBA00022777"/>
    </source>
</evidence>
<reference evidence="17 20" key="2">
    <citation type="submission" date="2016-11" db="EMBL/GenBank/DDBJ databases">
        <title>Genomic analysis of Caldithrix abyssi and proposal of a novel bacterial phylum Caldithrichaeota.</title>
        <authorList>
            <person name="Kublanov I."/>
            <person name="Sigalova O."/>
            <person name="Gavrilov S."/>
            <person name="Lebedinsky A."/>
            <person name="Ivanova N."/>
            <person name="Daum C."/>
            <person name="Reddy T."/>
            <person name="Klenk H.P."/>
            <person name="Goker M."/>
            <person name="Reva O."/>
            <person name="Miroshnichenko M."/>
            <person name="Kyprides N."/>
            <person name="Woyke T."/>
            <person name="Gelfand M."/>
        </authorList>
    </citation>
    <scope>NUCLEOTIDE SEQUENCE [LARGE SCALE GENOMIC DNA]</scope>
    <source>
        <strain evidence="17 20">LF13</strain>
    </source>
</reference>
<dbReference type="EMBL" id="CM001402">
    <property type="protein sequence ID" value="EHO40524.1"/>
    <property type="molecule type" value="Genomic_DNA"/>
</dbReference>
<dbReference type="GO" id="GO:0004674">
    <property type="term" value="F:protein serine/threonine kinase activity"/>
    <property type="evidence" value="ECO:0007669"/>
    <property type="project" value="UniProtKB-KW"/>
</dbReference>
<comment type="function">
    <text evidence="14">Catalyzes the ATP- as well as the pyrophosphate-dependent phosphorylation of a specific serine residue in HPr, a phosphocarrier protein of the phosphoenolpyruvate-dependent sugar phosphotransferase system (PTS). HprK/P also catalyzes the pyrophosphate-producing, inorganic phosphate-dependent dephosphorylation (phosphorolysis) of seryl-phosphorylated HPr (P-Ser-HPr).</text>
</comment>
<feature type="active site" description="Proton acceptor; for phosphorylation activity. Proton donor; for dephosphorylation activity" evidence="14">
    <location>
        <position position="182"/>
    </location>
</feature>
<dbReference type="OrthoDB" id="9778803at2"/>
<dbReference type="EC" id="2.7.11.-" evidence="14"/>
<accession>H1XUM5</accession>
<evidence type="ECO:0000256" key="12">
    <source>
        <dbReference type="ARBA" id="ARBA00023268"/>
    </source>
</evidence>
<proteinExistence type="inferred from homology"/>
<dbReference type="PANTHER" id="PTHR30305">
    <property type="entry name" value="PROTEIN YJDM-RELATED"/>
    <property type="match status" value="1"/>
</dbReference>